<protein>
    <submittedName>
        <fullName evidence="3">META domain-containing protein</fullName>
    </submittedName>
</protein>
<dbReference type="PANTHER" id="PTHR35535:SF2">
    <property type="entry name" value="DUF306 DOMAIN-CONTAINING PROTEIN"/>
    <property type="match status" value="1"/>
</dbReference>
<feature type="signal peptide" evidence="1">
    <location>
        <begin position="1"/>
        <end position="25"/>
    </location>
</feature>
<evidence type="ECO:0000256" key="1">
    <source>
        <dbReference type="SAM" id="SignalP"/>
    </source>
</evidence>
<gene>
    <name evidence="3" type="ORF">LVJ83_12060</name>
</gene>
<accession>A0ABY4DRU8</accession>
<dbReference type="EMBL" id="CP091508">
    <property type="protein sequence ID" value="UOO81638.1"/>
    <property type="molecule type" value="Genomic_DNA"/>
</dbReference>
<dbReference type="InterPro" id="IPR053147">
    <property type="entry name" value="Hsp_HslJ-like"/>
</dbReference>
<evidence type="ECO:0000313" key="3">
    <source>
        <dbReference type="EMBL" id="UOO81638.1"/>
    </source>
</evidence>
<feature type="chain" id="PRO_5047233148" evidence="1">
    <location>
        <begin position="26"/>
        <end position="140"/>
    </location>
</feature>
<dbReference type="InterPro" id="IPR038670">
    <property type="entry name" value="HslJ-like_sf"/>
</dbReference>
<reference evidence="3 4" key="1">
    <citation type="journal article" date="2022" name="Res Sq">
        <title>Evolution of multicellular longitudinally dividing oral cavity symbionts (Neisseriaceae).</title>
        <authorList>
            <person name="Nyongesa S."/>
            <person name="Weber P."/>
            <person name="Bernet E."/>
            <person name="Pullido F."/>
            <person name="Nieckarz M."/>
            <person name="Delaby M."/>
            <person name="Nieves C."/>
            <person name="Viehboeck T."/>
            <person name="Krause N."/>
            <person name="Rivera-Millot A."/>
            <person name="Nakamura A."/>
            <person name="Vischer N."/>
            <person name="VanNieuwenhze M."/>
            <person name="Brun Y."/>
            <person name="Cava F."/>
            <person name="Bulgheresi S."/>
            <person name="Veyrier F."/>
        </authorList>
    </citation>
    <scope>NUCLEOTIDE SEQUENCE [LARGE SCALE GENOMIC DNA]</scope>
    <source>
        <strain evidence="3 4">CCUG 63373m</strain>
    </source>
</reference>
<evidence type="ECO:0000259" key="2">
    <source>
        <dbReference type="Pfam" id="PF03724"/>
    </source>
</evidence>
<dbReference type="PROSITE" id="PS51257">
    <property type="entry name" value="PROKAR_LIPOPROTEIN"/>
    <property type="match status" value="1"/>
</dbReference>
<keyword evidence="1" id="KW-0732">Signal</keyword>
<evidence type="ECO:0000313" key="4">
    <source>
        <dbReference type="Proteomes" id="UP000829817"/>
    </source>
</evidence>
<keyword evidence="4" id="KW-1185">Reference proteome</keyword>
<name>A0ABY4DRU8_9NEIS</name>
<proteinExistence type="predicted"/>
<sequence>MKFTAPLLLLLLTACVAPVVIPVPAQPARVQQLYGQWQITGLAGQTIRDSRAVFSVDSANPQFSAQTDCNQVFGRYSLDAGKQALSFSNIAATRMACAQDDIERTVVQVLPNVRRYRIENGSLNMLDAQGKVLLQGKRLK</sequence>
<dbReference type="Gene3D" id="2.40.128.270">
    <property type="match status" value="1"/>
</dbReference>
<dbReference type="RefSeq" id="WP_244784910.1">
    <property type="nucleotide sequence ID" value="NZ_CP091508.1"/>
</dbReference>
<dbReference type="Proteomes" id="UP000829817">
    <property type="component" value="Chromosome"/>
</dbReference>
<feature type="domain" description="DUF306" evidence="2">
    <location>
        <begin position="32"/>
        <end position="135"/>
    </location>
</feature>
<dbReference type="Pfam" id="PF03724">
    <property type="entry name" value="META"/>
    <property type="match status" value="1"/>
</dbReference>
<dbReference type="PANTHER" id="PTHR35535">
    <property type="entry name" value="HEAT SHOCK PROTEIN HSLJ"/>
    <property type="match status" value="1"/>
</dbReference>
<dbReference type="InterPro" id="IPR005184">
    <property type="entry name" value="DUF306_Meta_HslJ"/>
</dbReference>
<organism evidence="3 4">
    <name type="scientific">Uruburuella testudinis</name>
    <dbReference type="NCBI Taxonomy" id="1282863"/>
    <lineage>
        <taxon>Bacteria</taxon>
        <taxon>Pseudomonadati</taxon>
        <taxon>Pseudomonadota</taxon>
        <taxon>Betaproteobacteria</taxon>
        <taxon>Neisseriales</taxon>
        <taxon>Neisseriaceae</taxon>
        <taxon>Uruburuella</taxon>
    </lineage>
</organism>